<reference evidence="2" key="2">
    <citation type="journal article" date="2015" name="Data Brief">
        <title>Shoot transcriptome of the giant reed, Arundo donax.</title>
        <authorList>
            <person name="Barrero R.A."/>
            <person name="Guerrero F.D."/>
            <person name="Moolhuijzen P."/>
            <person name="Goolsby J.A."/>
            <person name="Tidwell J."/>
            <person name="Bellgard S.E."/>
            <person name="Bellgard M.I."/>
        </authorList>
    </citation>
    <scope>NUCLEOTIDE SEQUENCE</scope>
    <source>
        <tissue evidence="2">Shoot tissue taken approximately 20 cm above the soil surface</tissue>
    </source>
</reference>
<accession>A0A0A9GT85</accession>
<evidence type="ECO:0000313" key="2">
    <source>
        <dbReference type="EMBL" id="JAE26744.1"/>
    </source>
</evidence>
<dbReference type="EMBL" id="GBRH01171152">
    <property type="protein sequence ID" value="JAE26744.1"/>
    <property type="molecule type" value="Transcribed_RNA"/>
</dbReference>
<reference evidence="2" key="1">
    <citation type="submission" date="2014-09" db="EMBL/GenBank/DDBJ databases">
        <authorList>
            <person name="Magalhaes I.L.F."/>
            <person name="Oliveira U."/>
            <person name="Santos F.R."/>
            <person name="Vidigal T.H.D.A."/>
            <person name="Brescovit A.D."/>
            <person name="Santos A.J."/>
        </authorList>
    </citation>
    <scope>NUCLEOTIDE SEQUENCE</scope>
    <source>
        <tissue evidence="2">Shoot tissue taken approximately 20 cm above the soil surface</tissue>
    </source>
</reference>
<keyword evidence="1" id="KW-0812">Transmembrane</keyword>
<proteinExistence type="predicted"/>
<organism evidence="2">
    <name type="scientific">Arundo donax</name>
    <name type="common">Giant reed</name>
    <name type="synonym">Donax arundinaceus</name>
    <dbReference type="NCBI Taxonomy" id="35708"/>
    <lineage>
        <taxon>Eukaryota</taxon>
        <taxon>Viridiplantae</taxon>
        <taxon>Streptophyta</taxon>
        <taxon>Embryophyta</taxon>
        <taxon>Tracheophyta</taxon>
        <taxon>Spermatophyta</taxon>
        <taxon>Magnoliopsida</taxon>
        <taxon>Liliopsida</taxon>
        <taxon>Poales</taxon>
        <taxon>Poaceae</taxon>
        <taxon>PACMAD clade</taxon>
        <taxon>Arundinoideae</taxon>
        <taxon>Arundineae</taxon>
        <taxon>Arundo</taxon>
    </lineage>
</organism>
<sequence>MRKYFTGVLYTHAVVFLIHLVAVSRWLDKLADMKQVVCKFVVTCTFCPM</sequence>
<feature type="transmembrane region" description="Helical" evidence="1">
    <location>
        <begin position="7"/>
        <end position="27"/>
    </location>
</feature>
<keyword evidence="1" id="KW-1133">Transmembrane helix</keyword>
<name>A0A0A9GT85_ARUDO</name>
<evidence type="ECO:0000256" key="1">
    <source>
        <dbReference type="SAM" id="Phobius"/>
    </source>
</evidence>
<keyword evidence="1" id="KW-0472">Membrane</keyword>
<dbReference type="AlphaFoldDB" id="A0A0A9GT85"/>
<protein>
    <submittedName>
        <fullName evidence="2">Uncharacterized protein</fullName>
    </submittedName>
</protein>